<organism evidence="1 2">
    <name type="scientific">Orbus sasakiae</name>
    <dbReference type="NCBI Taxonomy" id="1078475"/>
    <lineage>
        <taxon>Bacteria</taxon>
        <taxon>Pseudomonadati</taxon>
        <taxon>Pseudomonadota</taxon>
        <taxon>Gammaproteobacteria</taxon>
        <taxon>Orbales</taxon>
        <taxon>Orbaceae</taxon>
        <taxon>Orbus</taxon>
    </lineage>
</organism>
<gene>
    <name evidence="1" type="ORF">GCM10023211_05590</name>
</gene>
<sequence>MLVLDNGVTVIESVDDLLIVTLPDGVTQHPPASAPYPLTTVSSNESLSQFATKFLANNQVISFSAEHFDDKDGDEFSSISGYYKATWQDKKRQVIENINIQFDACNAPYYLTINAGDSANPIVVNSKYGYPQTKNYGYGFKTYRIDVKEKKLCYLKPTDMSVRSTGTTLFGSYAYGGYNASVFDSKNGFIPTKTTFPSTAFPKATFQMIMSGLQTDYNYQVEIDGVIVSDSTNPSAYTKEIEIDSNGKVVFNSKPTKGSWPATIKLIAKHKNDIDAPIMTYSSKIDVWVVSSDYMDPDRTKDGYTAAVSYCEGKGGTLALRSQLTNSPYANSSYFPANASQPPVGTSPNWWGPQYFTRDSNASDRLSRSLTSEWGRVYNYTDSKMGTGYYTSEYYDSASSTTVYGVSMLDGEVRRYSTMGIFTALCLL</sequence>
<protein>
    <submittedName>
        <fullName evidence="1">Uncharacterized protein</fullName>
    </submittedName>
</protein>
<evidence type="ECO:0000313" key="1">
    <source>
        <dbReference type="EMBL" id="GAA5106130.1"/>
    </source>
</evidence>
<dbReference type="EMBL" id="BAABHY010000001">
    <property type="protein sequence ID" value="GAA5106130.1"/>
    <property type="molecule type" value="Genomic_DNA"/>
</dbReference>
<dbReference type="Proteomes" id="UP001500171">
    <property type="component" value="Unassembled WGS sequence"/>
</dbReference>
<comment type="caution">
    <text evidence="1">The sequence shown here is derived from an EMBL/GenBank/DDBJ whole genome shotgun (WGS) entry which is preliminary data.</text>
</comment>
<keyword evidence="2" id="KW-1185">Reference proteome</keyword>
<name>A0ABP9N2W7_9GAMM</name>
<reference evidence="2" key="1">
    <citation type="journal article" date="2019" name="Int. J. Syst. Evol. Microbiol.">
        <title>The Global Catalogue of Microorganisms (GCM) 10K type strain sequencing project: providing services to taxonomists for standard genome sequencing and annotation.</title>
        <authorList>
            <consortium name="The Broad Institute Genomics Platform"/>
            <consortium name="The Broad Institute Genome Sequencing Center for Infectious Disease"/>
            <person name="Wu L."/>
            <person name="Ma J."/>
        </authorList>
    </citation>
    <scope>NUCLEOTIDE SEQUENCE [LARGE SCALE GENOMIC DNA]</scope>
    <source>
        <strain evidence="2">JCM 18050</strain>
    </source>
</reference>
<evidence type="ECO:0000313" key="2">
    <source>
        <dbReference type="Proteomes" id="UP001500171"/>
    </source>
</evidence>
<accession>A0ABP9N2W7</accession>
<dbReference type="Gene3D" id="2.60.40.1080">
    <property type="match status" value="1"/>
</dbReference>
<proteinExistence type="predicted"/>